<dbReference type="RefSeq" id="WP_090256966.1">
    <property type="nucleotide sequence ID" value="NZ_FOIR01000001.1"/>
</dbReference>
<dbReference type="STRING" id="1267423.SAMN05216290_0672"/>
<keyword evidence="2" id="KW-1185">Reference proteome</keyword>
<organism evidence="1 2">
    <name type="scientific">Roseivirga pacifica</name>
    <dbReference type="NCBI Taxonomy" id="1267423"/>
    <lineage>
        <taxon>Bacteria</taxon>
        <taxon>Pseudomonadati</taxon>
        <taxon>Bacteroidota</taxon>
        <taxon>Cytophagia</taxon>
        <taxon>Cytophagales</taxon>
        <taxon>Roseivirgaceae</taxon>
        <taxon>Roseivirga</taxon>
    </lineage>
</organism>
<protein>
    <submittedName>
        <fullName evidence="1">Uncharacterized protein</fullName>
    </submittedName>
</protein>
<dbReference type="GeneID" id="99985414"/>
<evidence type="ECO:0000313" key="2">
    <source>
        <dbReference type="Proteomes" id="UP000199437"/>
    </source>
</evidence>
<dbReference type="EMBL" id="FOIR01000001">
    <property type="protein sequence ID" value="SEV91762.1"/>
    <property type="molecule type" value="Genomic_DNA"/>
</dbReference>
<evidence type="ECO:0000313" key="1">
    <source>
        <dbReference type="EMBL" id="SEV91762.1"/>
    </source>
</evidence>
<dbReference type="Proteomes" id="UP000199437">
    <property type="component" value="Unassembled WGS sequence"/>
</dbReference>
<accession>A0A1I0MUC9</accession>
<reference evidence="2" key="1">
    <citation type="submission" date="2016-10" db="EMBL/GenBank/DDBJ databases">
        <authorList>
            <person name="Varghese N."/>
            <person name="Submissions S."/>
        </authorList>
    </citation>
    <scope>NUCLEOTIDE SEQUENCE [LARGE SCALE GENOMIC DNA]</scope>
    <source>
        <strain evidence="2">CGMCC 1.12402</strain>
    </source>
</reference>
<dbReference type="AlphaFoldDB" id="A0A1I0MUC9"/>
<sequence length="137" mass="15643">MHISREERIFFHAFSRLFPETGLKVLLQEYKACTDLLELYGNDPLLLGLSWKIEDSLSEATIAEKRLLGDLFNLKATLKPKPQLSPMEKVRSFIDLIEGNNGTVDGTDISSNDLMSAFSYLRSEAYELPFLRKPEML</sequence>
<proteinExistence type="predicted"/>
<name>A0A1I0MUC9_9BACT</name>
<gene>
    <name evidence="1" type="ORF">SAMN05216290_0672</name>
</gene>